<dbReference type="InterPro" id="IPR011008">
    <property type="entry name" value="Dimeric_a/b-barrel"/>
</dbReference>
<gene>
    <name evidence="1" type="ORF">ONZ51_g8275</name>
</gene>
<keyword evidence="2" id="KW-1185">Reference proteome</keyword>
<dbReference type="SUPFAM" id="SSF54909">
    <property type="entry name" value="Dimeric alpha+beta barrel"/>
    <property type="match status" value="2"/>
</dbReference>
<sequence>MAGLLFVYSDPGSAVSQDEFNDWYDNEHVPLRIPIPGFQSWSRWVAADGQRPAYTAFYDLSSPDVVAQPVYAGLADTRSEREKSIISRIGLLDRRTYELHEPVYPPKAGDAYDPAKPGAYISVIEVEVKQEPGVEEDFNKWYDEEHIPMLAKVPGWVRSRRFVLVNSGAVGTEAKADEKPTKYLTIHEWEGPDASSKEEFKAAIETEWAKKNIANATRFNVRLFKLWRTWEKQ</sequence>
<dbReference type="EMBL" id="JAPEVG010000245">
    <property type="protein sequence ID" value="KAJ8472815.1"/>
    <property type="molecule type" value="Genomic_DNA"/>
</dbReference>
<protein>
    <submittedName>
        <fullName evidence="1">Uncharacterized protein</fullName>
    </submittedName>
</protein>
<accession>A0AAD7TQY9</accession>
<dbReference type="Proteomes" id="UP001215151">
    <property type="component" value="Unassembled WGS sequence"/>
</dbReference>
<evidence type="ECO:0000313" key="2">
    <source>
        <dbReference type="Proteomes" id="UP001215151"/>
    </source>
</evidence>
<dbReference type="Gene3D" id="3.30.70.100">
    <property type="match status" value="1"/>
</dbReference>
<comment type="caution">
    <text evidence="1">The sequence shown here is derived from an EMBL/GenBank/DDBJ whole genome shotgun (WGS) entry which is preliminary data.</text>
</comment>
<organism evidence="1 2">
    <name type="scientific">Trametes cubensis</name>
    <dbReference type="NCBI Taxonomy" id="1111947"/>
    <lineage>
        <taxon>Eukaryota</taxon>
        <taxon>Fungi</taxon>
        <taxon>Dikarya</taxon>
        <taxon>Basidiomycota</taxon>
        <taxon>Agaricomycotina</taxon>
        <taxon>Agaricomycetes</taxon>
        <taxon>Polyporales</taxon>
        <taxon>Polyporaceae</taxon>
        <taxon>Trametes</taxon>
    </lineage>
</organism>
<name>A0AAD7TQY9_9APHY</name>
<proteinExistence type="predicted"/>
<dbReference type="AlphaFoldDB" id="A0AAD7TQY9"/>
<evidence type="ECO:0000313" key="1">
    <source>
        <dbReference type="EMBL" id="KAJ8472815.1"/>
    </source>
</evidence>
<reference evidence="1" key="1">
    <citation type="submission" date="2022-11" db="EMBL/GenBank/DDBJ databases">
        <title>Genome Sequence of Cubamyces cubensis.</title>
        <authorList>
            <person name="Buettner E."/>
        </authorList>
    </citation>
    <scope>NUCLEOTIDE SEQUENCE</scope>
    <source>
        <strain evidence="1">MPL-01</strain>
    </source>
</reference>